<evidence type="ECO:0000313" key="8">
    <source>
        <dbReference type="Proteomes" id="UP000215747"/>
    </source>
</evidence>
<evidence type="ECO:0000256" key="4">
    <source>
        <dbReference type="ARBA" id="ARBA00023235"/>
    </source>
</evidence>
<dbReference type="Pfam" id="PF00425">
    <property type="entry name" value="Chorismate_bind"/>
    <property type="match status" value="1"/>
</dbReference>
<evidence type="ECO:0000256" key="5">
    <source>
        <dbReference type="ARBA" id="ARBA00041564"/>
    </source>
</evidence>
<dbReference type="SUPFAM" id="SSF56322">
    <property type="entry name" value="ADC synthase"/>
    <property type="match status" value="1"/>
</dbReference>
<dbReference type="Gene3D" id="3.60.120.10">
    <property type="entry name" value="Anthranilate synthase"/>
    <property type="match status" value="1"/>
</dbReference>
<dbReference type="AlphaFoldDB" id="A0A256SN56"/>
<evidence type="ECO:0000313" key="7">
    <source>
        <dbReference type="EMBL" id="OYS68304.1"/>
    </source>
</evidence>
<organism evidence="7 8">
    <name type="scientific">Limosilactobacillus reuteri</name>
    <name type="common">Lactobacillus reuteri</name>
    <dbReference type="NCBI Taxonomy" id="1598"/>
    <lineage>
        <taxon>Bacteria</taxon>
        <taxon>Bacillati</taxon>
        <taxon>Bacillota</taxon>
        <taxon>Bacilli</taxon>
        <taxon>Lactobacillales</taxon>
        <taxon>Lactobacillaceae</taxon>
        <taxon>Limosilactobacillus</taxon>
    </lineage>
</organism>
<dbReference type="EC" id="5.4.4.2" evidence="3"/>
<evidence type="ECO:0000256" key="2">
    <source>
        <dbReference type="ARBA" id="ARBA00005297"/>
    </source>
</evidence>
<gene>
    <name evidence="7" type="ORF">CBF96_07825</name>
</gene>
<reference evidence="7 8" key="2">
    <citation type="submission" date="2017-09" db="EMBL/GenBank/DDBJ databases">
        <title>Tripartite evolution among Lactobacillus johnsonii, Lactobacillus taiwanensis, Lactobacillus reuteri and their rodent host.</title>
        <authorList>
            <person name="Wang T."/>
            <person name="Knowles S."/>
            <person name="Cheng C."/>
        </authorList>
    </citation>
    <scope>NUCLEOTIDE SEQUENCE [LARGE SCALE GENOMIC DNA]</scope>
    <source>
        <strain evidence="7 8">114h</strain>
    </source>
</reference>
<sequence>MIQLLNQVITKPYALYSYRISADLVQLCRQNQGYFNQQVFWQAADGKRTYWGIQPRRFLVGQSSAAIKKFQRAFSQQWQNLTPAFSCQPVLLGGFPFDSRGKRAPFWQQLEQGYFILPQILFMQDKERTTVSLLVPTNQEVRPQLVTLVDQVDQILARQIGPQPVPAVHGEELAVNEWLQLVNQSVTAIMDHRLKKVVLARQLHLTADATFNAAEILQRLIFQQENTYHFLVQAGNRTFVGASPERLLKADARNFTTASVAGSIRRGKTPGEDEQLGQQLLTDHKNNHEHQLVVERIQQVLAKYATAVTVGQQRLLKNRDIQHIYHLISGRRKPGGAMLDLLAALHPTPALGGEPRQAALAWLAAREPAGRGMYGGPVGWLGLGADEGEFAVGLRSGVFSQHAGLLYAGCGIVAGSVAAKERRETGLKFQPMLRGVSDQWIINKH</sequence>
<proteinExistence type="inferred from homology"/>
<dbReference type="InterPro" id="IPR015890">
    <property type="entry name" value="Chorismate_C"/>
</dbReference>
<keyword evidence="4" id="KW-0413">Isomerase</keyword>
<dbReference type="PANTHER" id="PTHR42839">
    <property type="entry name" value="ISOCHORISMATE SYNTHASE ENTC"/>
    <property type="match status" value="1"/>
</dbReference>
<dbReference type="NCBIfam" id="TIGR00543">
    <property type="entry name" value="isochor_syn"/>
    <property type="match status" value="1"/>
</dbReference>
<feature type="domain" description="Chorismate-utilising enzyme C-terminal" evidence="6">
    <location>
        <begin position="176"/>
        <end position="428"/>
    </location>
</feature>
<dbReference type="InterPro" id="IPR005801">
    <property type="entry name" value="ADC_synthase"/>
</dbReference>
<dbReference type="Proteomes" id="UP000215747">
    <property type="component" value="Unassembled WGS sequence"/>
</dbReference>
<comment type="similarity">
    <text evidence="2">Belongs to the isochorismate synthase family.</text>
</comment>
<name>A0A256SN56_LIMRT</name>
<dbReference type="EMBL" id="NGPL01000049">
    <property type="protein sequence ID" value="OYS68304.1"/>
    <property type="molecule type" value="Genomic_DNA"/>
</dbReference>
<reference evidence="8" key="1">
    <citation type="submission" date="2017-05" db="EMBL/GenBank/DDBJ databases">
        <authorList>
            <person name="Lin X.B."/>
            <person name="Stothard P."/>
            <person name="Tasseva G."/>
            <person name="Walter J."/>
        </authorList>
    </citation>
    <scope>NUCLEOTIDE SEQUENCE [LARGE SCALE GENOMIC DNA]</scope>
    <source>
        <strain evidence="8">114h</strain>
    </source>
</reference>
<comment type="caution">
    <text evidence="7">The sequence shown here is derived from an EMBL/GenBank/DDBJ whole genome shotgun (WGS) entry which is preliminary data.</text>
</comment>
<dbReference type="PANTHER" id="PTHR42839:SF1">
    <property type="entry name" value="ISOCHORISMATE SYNTHASE MENF"/>
    <property type="match status" value="1"/>
</dbReference>
<accession>A0A256SN56</accession>
<protein>
    <recommendedName>
        <fullName evidence="3">isochorismate synthase</fullName>
        <ecNumber evidence="3">5.4.4.2</ecNumber>
    </recommendedName>
    <alternativeName>
        <fullName evidence="5">Isochorismate mutase</fullName>
    </alternativeName>
</protein>
<dbReference type="InterPro" id="IPR004561">
    <property type="entry name" value="IsoChor_synthase"/>
</dbReference>
<evidence type="ECO:0000256" key="3">
    <source>
        <dbReference type="ARBA" id="ARBA00012824"/>
    </source>
</evidence>
<dbReference type="RefSeq" id="WP_094509265.1">
    <property type="nucleotide sequence ID" value="NZ_NGPB01000036.1"/>
</dbReference>
<evidence type="ECO:0000259" key="6">
    <source>
        <dbReference type="Pfam" id="PF00425"/>
    </source>
</evidence>
<dbReference type="GO" id="GO:0009697">
    <property type="term" value="P:salicylic acid biosynthetic process"/>
    <property type="evidence" value="ECO:0007669"/>
    <property type="project" value="TreeGrafter"/>
</dbReference>
<comment type="catalytic activity">
    <reaction evidence="1">
        <text>chorismate = isochorismate</text>
        <dbReference type="Rhea" id="RHEA:18985"/>
        <dbReference type="ChEBI" id="CHEBI:29748"/>
        <dbReference type="ChEBI" id="CHEBI:29780"/>
        <dbReference type="EC" id="5.4.4.2"/>
    </reaction>
</comment>
<dbReference type="GO" id="GO:0008909">
    <property type="term" value="F:isochorismate synthase activity"/>
    <property type="evidence" value="ECO:0007669"/>
    <property type="project" value="UniProtKB-EC"/>
</dbReference>
<evidence type="ECO:0000256" key="1">
    <source>
        <dbReference type="ARBA" id="ARBA00000799"/>
    </source>
</evidence>